<dbReference type="Proteomes" id="UP000050525">
    <property type="component" value="Unassembled WGS sequence"/>
</dbReference>
<dbReference type="EMBL" id="AKHW03004884">
    <property type="protein sequence ID" value="KYO28573.1"/>
    <property type="molecule type" value="Genomic_DNA"/>
</dbReference>
<gene>
    <name evidence="4" type="ORF">Y1Q_0011403</name>
</gene>
<dbReference type="SMART" id="SM00431">
    <property type="entry name" value="SCAN"/>
    <property type="match status" value="1"/>
</dbReference>
<dbReference type="PANTHER" id="PTHR45935:SF15">
    <property type="entry name" value="SCAN BOX DOMAIN-CONTAINING PROTEIN"/>
    <property type="match status" value="1"/>
</dbReference>
<dbReference type="Gene3D" id="1.10.4020.10">
    <property type="entry name" value="DNA breaking-rejoining enzymes"/>
    <property type="match status" value="1"/>
</dbReference>
<evidence type="ECO:0000256" key="2">
    <source>
        <dbReference type="SAM" id="MobiDB-lite"/>
    </source>
</evidence>
<evidence type="ECO:0000259" key="3">
    <source>
        <dbReference type="PROSITE" id="PS50804"/>
    </source>
</evidence>
<proteinExistence type="predicted"/>
<dbReference type="AlphaFoldDB" id="A0A151MVJ2"/>
<dbReference type="InterPro" id="IPR003309">
    <property type="entry name" value="SCAN_dom"/>
</dbReference>
<comment type="caution">
    <text evidence="4">The sequence shown here is derived from an EMBL/GenBank/DDBJ whole genome shotgun (WGS) entry which is preliminary data.</text>
</comment>
<evidence type="ECO:0000256" key="1">
    <source>
        <dbReference type="ARBA" id="ARBA00023242"/>
    </source>
</evidence>
<dbReference type="SUPFAM" id="SSF47353">
    <property type="entry name" value="Retrovirus capsid dimerization domain-like"/>
    <property type="match status" value="1"/>
</dbReference>
<evidence type="ECO:0000313" key="4">
    <source>
        <dbReference type="EMBL" id="KYO28573.1"/>
    </source>
</evidence>
<name>A0A151MVJ2_ALLMI</name>
<feature type="compositionally biased region" description="Polar residues" evidence="2">
    <location>
        <begin position="211"/>
        <end position="220"/>
    </location>
</feature>
<keyword evidence="1" id="KW-0539">Nucleus</keyword>
<protein>
    <recommendedName>
        <fullName evidence="3">SCAN box domain-containing protein</fullName>
    </recommendedName>
</protein>
<keyword evidence="5" id="KW-1185">Reference proteome</keyword>
<feature type="compositionally biased region" description="Basic and acidic residues" evidence="2">
    <location>
        <begin position="135"/>
        <end position="169"/>
    </location>
</feature>
<dbReference type="InterPro" id="IPR038269">
    <property type="entry name" value="SCAN_sf"/>
</dbReference>
<dbReference type="InterPro" id="IPR050916">
    <property type="entry name" value="SCAN-C2H2_zinc_finger"/>
</dbReference>
<dbReference type="Pfam" id="PF02023">
    <property type="entry name" value="SCAN"/>
    <property type="match status" value="1"/>
</dbReference>
<feature type="region of interest" description="Disordered" evidence="2">
    <location>
        <begin position="1"/>
        <end position="28"/>
    </location>
</feature>
<sequence>MQPPSEAELPSETTQPGPGDDFPTPETWCQRFRSFPYQEAEGAQEICQHCLEPQHHSKEQILVVLEQILAILPQEMQSLEWESGVETCAEEFQLEQAEDNKLQVTVNMKVAEVSSDEMQPTGALQGPVDSWLEQPRAHPVDRPLEEERERETPGHQDKPCYVPKDEALPHQESGAGTLSRTDQHPPEEGPINLELQQTLPGRWGERGSLPPESSQLQKGQCQPPKQRKSLEVSRAPAPVRSSWPSEVPAC</sequence>
<organism evidence="4 5">
    <name type="scientific">Alligator mississippiensis</name>
    <name type="common">American alligator</name>
    <dbReference type="NCBI Taxonomy" id="8496"/>
    <lineage>
        <taxon>Eukaryota</taxon>
        <taxon>Metazoa</taxon>
        <taxon>Chordata</taxon>
        <taxon>Craniata</taxon>
        <taxon>Vertebrata</taxon>
        <taxon>Euteleostomi</taxon>
        <taxon>Archelosauria</taxon>
        <taxon>Archosauria</taxon>
        <taxon>Crocodylia</taxon>
        <taxon>Alligatoridae</taxon>
        <taxon>Alligatorinae</taxon>
        <taxon>Alligator</taxon>
    </lineage>
</organism>
<dbReference type="PANTHER" id="PTHR45935">
    <property type="entry name" value="PROTEIN ZBED8-RELATED"/>
    <property type="match status" value="1"/>
</dbReference>
<accession>A0A151MVJ2</accession>
<dbReference type="PROSITE" id="PS50804">
    <property type="entry name" value="SCAN_BOX"/>
    <property type="match status" value="1"/>
</dbReference>
<feature type="region of interest" description="Disordered" evidence="2">
    <location>
        <begin position="114"/>
        <end position="250"/>
    </location>
</feature>
<reference evidence="4 5" key="1">
    <citation type="journal article" date="2012" name="Genome Biol.">
        <title>Sequencing three crocodilian genomes to illuminate the evolution of archosaurs and amniotes.</title>
        <authorList>
            <person name="St John J.A."/>
            <person name="Braun E.L."/>
            <person name="Isberg S.R."/>
            <person name="Miles L.G."/>
            <person name="Chong A.Y."/>
            <person name="Gongora J."/>
            <person name="Dalzell P."/>
            <person name="Moran C."/>
            <person name="Bed'hom B."/>
            <person name="Abzhanov A."/>
            <person name="Burgess S.C."/>
            <person name="Cooksey A.M."/>
            <person name="Castoe T.A."/>
            <person name="Crawford N.G."/>
            <person name="Densmore L.D."/>
            <person name="Drew J.C."/>
            <person name="Edwards S.V."/>
            <person name="Faircloth B.C."/>
            <person name="Fujita M.K."/>
            <person name="Greenwold M.J."/>
            <person name="Hoffmann F.G."/>
            <person name="Howard J.M."/>
            <person name="Iguchi T."/>
            <person name="Janes D.E."/>
            <person name="Khan S.Y."/>
            <person name="Kohno S."/>
            <person name="de Koning A.J."/>
            <person name="Lance S.L."/>
            <person name="McCarthy F.M."/>
            <person name="McCormack J.E."/>
            <person name="Merchant M.E."/>
            <person name="Peterson D.G."/>
            <person name="Pollock D.D."/>
            <person name="Pourmand N."/>
            <person name="Raney B.J."/>
            <person name="Roessler K.A."/>
            <person name="Sanford J.R."/>
            <person name="Sawyer R.H."/>
            <person name="Schmidt C.J."/>
            <person name="Triplett E.W."/>
            <person name="Tuberville T.D."/>
            <person name="Venegas-Anaya M."/>
            <person name="Howard J.T."/>
            <person name="Jarvis E.D."/>
            <person name="Guillette L.J.Jr."/>
            <person name="Glenn T.C."/>
            <person name="Green R.E."/>
            <person name="Ray D.A."/>
        </authorList>
    </citation>
    <scope>NUCLEOTIDE SEQUENCE [LARGE SCALE GENOMIC DNA]</scope>
    <source>
        <strain evidence="4">KSC_2009_1</strain>
    </source>
</reference>
<evidence type="ECO:0000313" key="5">
    <source>
        <dbReference type="Proteomes" id="UP000050525"/>
    </source>
</evidence>
<feature type="domain" description="SCAN box" evidence="3">
    <location>
        <begin position="30"/>
        <end position="78"/>
    </location>
</feature>